<organism evidence="3 4">
    <name type="scientific">Nocardioides panacisoli</name>
    <dbReference type="NCBI Taxonomy" id="627624"/>
    <lineage>
        <taxon>Bacteria</taxon>
        <taxon>Bacillati</taxon>
        <taxon>Actinomycetota</taxon>
        <taxon>Actinomycetes</taxon>
        <taxon>Propionibacteriales</taxon>
        <taxon>Nocardioidaceae</taxon>
        <taxon>Nocardioides</taxon>
    </lineage>
</organism>
<dbReference type="Proteomes" id="UP001501821">
    <property type="component" value="Unassembled WGS sequence"/>
</dbReference>
<evidence type="ECO:0000313" key="3">
    <source>
        <dbReference type="EMBL" id="GAA3812520.1"/>
    </source>
</evidence>
<dbReference type="Pfam" id="PF01882">
    <property type="entry name" value="DUF58"/>
    <property type="match status" value="1"/>
</dbReference>
<keyword evidence="1" id="KW-1133">Transmembrane helix</keyword>
<feature type="transmembrane region" description="Helical" evidence="1">
    <location>
        <begin position="52"/>
        <end position="69"/>
    </location>
</feature>
<gene>
    <name evidence="3" type="ORF">GCM10022242_13770</name>
</gene>
<name>A0ABP7I903_9ACTN</name>
<sequence length="431" mass="46146">MPEPVTTTSQLHSVGGVRDALRGLTLRGRAFVAAGVTAILCAILLGQSALTRVGVLVLVLPLVAALVIGRGRTQITVSRSVAPRLVTAGQPARVDLTIVNDGRRPTGALLAEDLVPYALGTRSRFVLRGLSRHWERKVSYQVRSDVRGAFEIGPLALRVADPFGLVELRRTFPGTSNLVVTPRTVALPRIPLGGGWSGTGEHRPQAFAAGSAEDVSVREYRRGDELRRVHWRSSARVGELMVRREEQPWEARATVLLDDRLRVHRGQGLASSFEAAVSVAASILTHLELAGYSVRLVTSAGSPPDDTDNAVAELERLALITPTQRPLLDVGWCGEQARGGLVVAVLGSTEPTDVPALRRIRHDASSALAIVIDVEQWTTRTPAADLPAAAAAVSLLGWRAVPVGPRDRLDRAWQDLGRAAERAAAGKAAIR</sequence>
<feature type="transmembrane region" description="Helical" evidence="1">
    <location>
        <begin position="28"/>
        <end position="46"/>
    </location>
</feature>
<dbReference type="EMBL" id="BAABAH010000003">
    <property type="protein sequence ID" value="GAA3812520.1"/>
    <property type="molecule type" value="Genomic_DNA"/>
</dbReference>
<dbReference type="InterPro" id="IPR002881">
    <property type="entry name" value="DUF58"/>
</dbReference>
<dbReference type="PANTHER" id="PTHR34351:SF1">
    <property type="entry name" value="SLR1927 PROTEIN"/>
    <property type="match status" value="1"/>
</dbReference>
<reference evidence="4" key="1">
    <citation type="journal article" date="2019" name="Int. J. Syst. Evol. Microbiol.">
        <title>The Global Catalogue of Microorganisms (GCM) 10K type strain sequencing project: providing services to taxonomists for standard genome sequencing and annotation.</title>
        <authorList>
            <consortium name="The Broad Institute Genomics Platform"/>
            <consortium name="The Broad Institute Genome Sequencing Center for Infectious Disease"/>
            <person name="Wu L."/>
            <person name="Ma J."/>
        </authorList>
    </citation>
    <scope>NUCLEOTIDE SEQUENCE [LARGE SCALE GENOMIC DNA]</scope>
    <source>
        <strain evidence="4">JCM 16953</strain>
    </source>
</reference>
<protein>
    <submittedName>
        <fullName evidence="3">DUF58 domain-containing protein</fullName>
    </submittedName>
</protein>
<keyword evidence="1" id="KW-0472">Membrane</keyword>
<evidence type="ECO:0000259" key="2">
    <source>
        <dbReference type="Pfam" id="PF01882"/>
    </source>
</evidence>
<accession>A0ABP7I903</accession>
<evidence type="ECO:0000313" key="4">
    <source>
        <dbReference type="Proteomes" id="UP001501821"/>
    </source>
</evidence>
<dbReference type="PANTHER" id="PTHR34351">
    <property type="entry name" value="SLR1927 PROTEIN-RELATED"/>
    <property type="match status" value="1"/>
</dbReference>
<evidence type="ECO:0000256" key="1">
    <source>
        <dbReference type="SAM" id="Phobius"/>
    </source>
</evidence>
<keyword evidence="1" id="KW-0812">Transmembrane</keyword>
<proteinExistence type="predicted"/>
<feature type="domain" description="DUF58" evidence="2">
    <location>
        <begin position="216"/>
        <end position="307"/>
    </location>
</feature>
<dbReference type="RefSeq" id="WP_344773656.1">
    <property type="nucleotide sequence ID" value="NZ_BAABAH010000003.1"/>
</dbReference>
<comment type="caution">
    <text evidence="3">The sequence shown here is derived from an EMBL/GenBank/DDBJ whole genome shotgun (WGS) entry which is preliminary data.</text>
</comment>
<keyword evidence="4" id="KW-1185">Reference proteome</keyword>